<feature type="domain" description="Antirepressor protein ant N-terminal" evidence="1">
    <location>
        <begin position="8"/>
        <end position="114"/>
    </location>
</feature>
<dbReference type="AlphaFoldDB" id="A0A066TAL7"/>
<proteinExistence type="predicted"/>
<dbReference type="RefSeq" id="WP_037407676.1">
    <property type="nucleotide sequence ID" value="NZ_JFZV01000005.1"/>
</dbReference>
<dbReference type="eggNOG" id="COG3547">
    <property type="taxonomic scope" value="Bacteria"/>
</dbReference>
<sequence length="301" mass="34163">MNNSITFVSFLGSSLATVKVKNTIYVCMKSVVNGIGLDWSTQHRKLRGCYQKYGCGFLSIPVKNGTKKILVIPLKKLTNWLQSINPKKVKDSLKELVLVYQNECAETIQAHWHKPRTIKKTHCGAEIVEKKDCPSLLPNQISIIKALHRQLVLAVAKEKQAELAMTLWQAVQTRFGVSYEKVPSSKFVDIICLLSRVAVKKASISSSESNKTCNDELNVPSTALVNLYESFACSQKMRLMYEHLFPAFRILGSKYEAQIHEFAYEMDQIFNKCHKAFMPLFEKMPESEAKDSARTYLAKLM</sequence>
<reference evidence="2 3" key="1">
    <citation type="submission" date="2014-03" db="EMBL/GenBank/DDBJ databases">
        <title>The genomes of two eusocial bee gut symbionts.</title>
        <authorList>
            <person name="Kwong W.K."/>
            <person name="Engel P."/>
            <person name="Koch H."/>
            <person name="Moran N.A."/>
        </authorList>
    </citation>
    <scope>NUCLEOTIDE SEQUENCE [LARGE SCALE GENOMIC DNA]</scope>
    <source>
        <strain evidence="3">wkB29</strain>
    </source>
</reference>
<dbReference type="Proteomes" id="UP000027170">
    <property type="component" value="Unassembled WGS sequence"/>
</dbReference>
<evidence type="ECO:0000313" key="2">
    <source>
        <dbReference type="EMBL" id="KDN14749.1"/>
    </source>
</evidence>
<evidence type="ECO:0000313" key="3">
    <source>
        <dbReference type="Proteomes" id="UP000027170"/>
    </source>
</evidence>
<dbReference type="OrthoDB" id="1042522at2"/>
<accession>A0A066TAL7</accession>
<dbReference type="PRINTS" id="PR01994">
    <property type="entry name" value="ANTIREPRESSR"/>
</dbReference>
<protein>
    <recommendedName>
        <fullName evidence="1">Antirepressor protein ant N-terminal domain-containing protein</fullName>
    </recommendedName>
</protein>
<dbReference type="InterPro" id="IPR018875">
    <property type="entry name" value="Antirepressor_Ant_N"/>
</dbReference>
<gene>
    <name evidence="2" type="ORF">SALWKB29_1208</name>
</gene>
<name>A0A066TAL7_9NEIS</name>
<organism evidence="2 3">
    <name type="scientific">Snodgrassella communis</name>
    <dbReference type="NCBI Taxonomy" id="2946699"/>
    <lineage>
        <taxon>Bacteria</taxon>
        <taxon>Pseudomonadati</taxon>
        <taxon>Pseudomonadota</taxon>
        <taxon>Betaproteobacteria</taxon>
        <taxon>Neisseriales</taxon>
        <taxon>Neisseriaceae</taxon>
        <taxon>Snodgrassella</taxon>
    </lineage>
</organism>
<dbReference type="EMBL" id="JFZV01000005">
    <property type="protein sequence ID" value="KDN14749.1"/>
    <property type="molecule type" value="Genomic_DNA"/>
</dbReference>
<evidence type="ECO:0000259" key="1">
    <source>
        <dbReference type="Pfam" id="PF10547"/>
    </source>
</evidence>
<comment type="caution">
    <text evidence="2">The sequence shown here is derived from an EMBL/GenBank/DDBJ whole genome shotgun (WGS) entry which is preliminary data.</text>
</comment>
<dbReference type="Pfam" id="PF10547">
    <property type="entry name" value="P22_AR_N"/>
    <property type="match status" value="1"/>
</dbReference>
<keyword evidence="3" id="KW-1185">Reference proteome</keyword>